<gene>
    <name evidence="1" type="ORF">FNK824_LOCUS3617</name>
</gene>
<evidence type="ECO:0000313" key="1">
    <source>
        <dbReference type="EMBL" id="CAF3605116.1"/>
    </source>
</evidence>
<reference evidence="1" key="1">
    <citation type="submission" date="2021-02" db="EMBL/GenBank/DDBJ databases">
        <authorList>
            <person name="Nowell W R."/>
        </authorList>
    </citation>
    <scope>NUCLEOTIDE SEQUENCE</scope>
</reference>
<dbReference type="Proteomes" id="UP000663874">
    <property type="component" value="Unassembled WGS sequence"/>
</dbReference>
<name>A0A818NDZ8_9BILA</name>
<accession>A0A818NDZ8</accession>
<organism evidence="1 2">
    <name type="scientific">Rotaria sordida</name>
    <dbReference type="NCBI Taxonomy" id="392033"/>
    <lineage>
        <taxon>Eukaryota</taxon>
        <taxon>Metazoa</taxon>
        <taxon>Spiralia</taxon>
        <taxon>Gnathifera</taxon>
        <taxon>Rotifera</taxon>
        <taxon>Eurotatoria</taxon>
        <taxon>Bdelloidea</taxon>
        <taxon>Philodinida</taxon>
        <taxon>Philodinidae</taxon>
        <taxon>Rotaria</taxon>
    </lineage>
</organism>
<dbReference type="EMBL" id="CAJOBE010000248">
    <property type="protein sequence ID" value="CAF3605116.1"/>
    <property type="molecule type" value="Genomic_DNA"/>
</dbReference>
<sequence length="212" mass="23777">MAFSNLFRRYSTTNDVQTASYAYMEGNSIAETLLEELESQCRNSLTLGSSQNKRDSDTLSSSVNGSLLSTHHLSTGATSSQRHSSVDYSWLSPTEDCTLIITQFRRNIRAQTKLSTPENIIALFRKTISDYIDQKPRSRSNTNSINDTINSNIKSNNKCSSNIYSLVRNNRINPKCQLDDEQHCIAELAEISITSSSNEGTENNHHRSFAHT</sequence>
<proteinExistence type="predicted"/>
<protein>
    <submittedName>
        <fullName evidence="1">Uncharacterized protein</fullName>
    </submittedName>
</protein>
<dbReference type="AlphaFoldDB" id="A0A818NDZ8"/>
<comment type="caution">
    <text evidence="1">The sequence shown here is derived from an EMBL/GenBank/DDBJ whole genome shotgun (WGS) entry which is preliminary data.</text>
</comment>
<evidence type="ECO:0000313" key="2">
    <source>
        <dbReference type="Proteomes" id="UP000663874"/>
    </source>
</evidence>